<organism evidence="1 2">
    <name type="scientific">Amblyomma americanum</name>
    <name type="common">Lone star tick</name>
    <dbReference type="NCBI Taxonomy" id="6943"/>
    <lineage>
        <taxon>Eukaryota</taxon>
        <taxon>Metazoa</taxon>
        <taxon>Ecdysozoa</taxon>
        <taxon>Arthropoda</taxon>
        <taxon>Chelicerata</taxon>
        <taxon>Arachnida</taxon>
        <taxon>Acari</taxon>
        <taxon>Parasitiformes</taxon>
        <taxon>Ixodida</taxon>
        <taxon>Ixodoidea</taxon>
        <taxon>Ixodidae</taxon>
        <taxon>Amblyomminae</taxon>
        <taxon>Amblyomma</taxon>
    </lineage>
</organism>
<dbReference type="Gene3D" id="3.80.10.10">
    <property type="entry name" value="Ribonuclease Inhibitor"/>
    <property type="match status" value="1"/>
</dbReference>
<accession>A0AAQ4F799</accession>
<dbReference type="SUPFAM" id="SSF52047">
    <property type="entry name" value="RNI-like"/>
    <property type="match status" value="1"/>
</dbReference>
<reference evidence="1 2" key="1">
    <citation type="journal article" date="2023" name="Arcadia Sci">
        <title>De novo assembly of a long-read Amblyomma americanum tick genome.</title>
        <authorList>
            <person name="Chou S."/>
            <person name="Poskanzer K.E."/>
            <person name="Rollins M."/>
            <person name="Thuy-Boun P.S."/>
        </authorList>
    </citation>
    <scope>NUCLEOTIDE SEQUENCE [LARGE SCALE GENOMIC DNA]</scope>
    <source>
        <strain evidence="1">F_SG_1</strain>
        <tissue evidence="1">Salivary glands</tissue>
    </source>
</reference>
<dbReference type="AlphaFoldDB" id="A0AAQ4F799"/>
<sequence>MLPEISSTSRIILEKGSTIEMLKLESTSRIQFRLSVHRPLFVSPALAEALGCAAKVKICHYCCPADILCSVYASLALNHKLRSLHIDCLSDSLGGESTPPGALIGAICMALKACGSLQTFYVKVVNCFAEKEETALLLTEVFDALTRNPRLRKLSLVFTQLTFKTAEVLSVLVSRYKRSLVELHISSILIISDKVLNVLQNMVTTNVFLSRISVRCSAWKDAAQACAAVDNAKERNQWLLNKAARFVTSLDGGPTTPPDHRCAAAFDELRGTASFREHLMALSGKFEAEVSMDIKKARSYLEENYFVFAGIVRAGVVCEAEDRSTQLSALNVDCWRAIAQYLKLSDVVR</sequence>
<proteinExistence type="predicted"/>
<dbReference type="EMBL" id="JARKHS020005941">
    <property type="protein sequence ID" value="KAK8783047.1"/>
    <property type="molecule type" value="Genomic_DNA"/>
</dbReference>
<gene>
    <name evidence="1" type="ORF">V5799_015612</name>
</gene>
<name>A0AAQ4F799_AMBAM</name>
<dbReference type="Proteomes" id="UP001321473">
    <property type="component" value="Unassembled WGS sequence"/>
</dbReference>
<dbReference type="InterPro" id="IPR032675">
    <property type="entry name" value="LRR_dom_sf"/>
</dbReference>
<evidence type="ECO:0000313" key="2">
    <source>
        <dbReference type="Proteomes" id="UP001321473"/>
    </source>
</evidence>
<comment type="caution">
    <text evidence="1">The sequence shown here is derived from an EMBL/GenBank/DDBJ whole genome shotgun (WGS) entry which is preliminary data.</text>
</comment>
<protein>
    <submittedName>
        <fullName evidence="1">Uncharacterized protein</fullName>
    </submittedName>
</protein>
<keyword evidence="2" id="KW-1185">Reference proteome</keyword>
<evidence type="ECO:0000313" key="1">
    <source>
        <dbReference type="EMBL" id="KAK8783047.1"/>
    </source>
</evidence>